<reference evidence="1 2" key="1">
    <citation type="submission" date="2020-04" db="EMBL/GenBank/DDBJ databases">
        <title>MicrobeNet Type strains.</title>
        <authorList>
            <person name="Nicholson A.C."/>
        </authorList>
    </citation>
    <scope>NUCLEOTIDE SEQUENCE [LARGE SCALE GENOMIC DNA]</scope>
    <source>
        <strain evidence="1 2">ATCC BAA-788</strain>
    </source>
</reference>
<dbReference type="EMBL" id="JAAXOX010000003">
    <property type="protein sequence ID" value="NKY22409.1"/>
    <property type="molecule type" value="Genomic_DNA"/>
</dbReference>
<gene>
    <name evidence="1" type="ORF">HGA03_06980</name>
</gene>
<evidence type="ECO:0000313" key="2">
    <source>
        <dbReference type="Proteomes" id="UP000581206"/>
    </source>
</evidence>
<accession>A0A7X6KUC3</accession>
<dbReference type="Proteomes" id="UP000581206">
    <property type="component" value="Unassembled WGS sequence"/>
</dbReference>
<dbReference type="RefSeq" id="WP_168629548.1">
    <property type="nucleotide sequence ID" value="NZ_BONL01000039.1"/>
</dbReference>
<evidence type="ECO:0000313" key="1">
    <source>
        <dbReference type="EMBL" id="NKY22409.1"/>
    </source>
</evidence>
<keyword evidence="2" id="KW-1185">Reference proteome</keyword>
<sequence length="309" mass="33622">MIGDRLLSWMSATGSGSVRDLRRRVQWMARTSDADHSAQAAARWVRDMSTLGHCEVDWQADRWSIAPPALAVLPCSDGRAALVGSRRAALLDRLEGSSLWIEHLVQEPSGDDLPLPTTVLVSYDSYDSLAAEAVRIGAAFGGCAAVRLAARVPRVVHGAAAAPPPWSSTTLERFEGLSRPYFRPEAIPAGGRARDGLYRMEVLGRHAYLLMRDGAWHHCGRAEGVYLELARWGETTLRYRPDAAGYPESGSLFVDWGAPLPLLQARALVLCSGKVPRFGQAGQTTIYGNVPVKVAHLVADTLMQKLVML</sequence>
<proteinExistence type="predicted"/>
<comment type="caution">
    <text evidence="1">The sequence shown here is derived from an EMBL/GenBank/DDBJ whole genome shotgun (WGS) entry which is preliminary data.</text>
</comment>
<dbReference type="AlphaFoldDB" id="A0A7X6KUC3"/>
<protein>
    <submittedName>
        <fullName evidence="1">Uncharacterized protein</fullName>
    </submittedName>
</protein>
<organism evidence="1 2">
    <name type="scientific">Cellulomonas denverensis</name>
    <dbReference type="NCBI Taxonomy" id="264297"/>
    <lineage>
        <taxon>Bacteria</taxon>
        <taxon>Bacillati</taxon>
        <taxon>Actinomycetota</taxon>
        <taxon>Actinomycetes</taxon>
        <taxon>Micrococcales</taxon>
        <taxon>Cellulomonadaceae</taxon>
        <taxon>Cellulomonas</taxon>
    </lineage>
</organism>
<name>A0A7X6KUC3_9CELL</name>